<proteinExistence type="predicted"/>
<keyword evidence="1" id="KW-1133">Transmembrane helix</keyword>
<dbReference type="EMBL" id="CAJNOE010001177">
    <property type="protein sequence ID" value="CAF1397417.1"/>
    <property type="molecule type" value="Genomic_DNA"/>
</dbReference>
<comment type="caution">
    <text evidence="2">The sequence shown here is derived from an EMBL/GenBank/DDBJ whole genome shotgun (WGS) entry which is preliminary data.</text>
</comment>
<dbReference type="Proteomes" id="UP000663860">
    <property type="component" value="Unassembled WGS sequence"/>
</dbReference>
<name>A0A815KS28_9BILA</name>
<protein>
    <submittedName>
        <fullName evidence="2">Uncharacterized protein</fullName>
    </submittedName>
</protein>
<feature type="transmembrane region" description="Helical" evidence="1">
    <location>
        <begin position="34"/>
        <end position="57"/>
    </location>
</feature>
<dbReference type="SUPFAM" id="SSF81321">
    <property type="entry name" value="Family A G protein-coupled receptor-like"/>
    <property type="match status" value="1"/>
</dbReference>
<feature type="non-terminal residue" evidence="2">
    <location>
        <position position="94"/>
    </location>
</feature>
<accession>A0A815KS28</accession>
<evidence type="ECO:0000256" key="1">
    <source>
        <dbReference type="SAM" id="Phobius"/>
    </source>
</evidence>
<keyword evidence="1" id="KW-0812">Transmembrane</keyword>
<dbReference type="Gene3D" id="1.20.1070.10">
    <property type="entry name" value="Rhodopsin 7-helix transmembrane proteins"/>
    <property type="match status" value="1"/>
</dbReference>
<evidence type="ECO:0000313" key="3">
    <source>
        <dbReference type="Proteomes" id="UP000663860"/>
    </source>
</evidence>
<dbReference type="AlphaFoldDB" id="A0A815KS28"/>
<reference evidence="2" key="1">
    <citation type="submission" date="2021-02" db="EMBL/GenBank/DDBJ databases">
        <authorList>
            <person name="Nowell W R."/>
        </authorList>
    </citation>
    <scope>NUCLEOTIDE SEQUENCE</scope>
</reference>
<evidence type="ECO:0000313" key="2">
    <source>
        <dbReference type="EMBL" id="CAF1397417.1"/>
    </source>
</evidence>
<organism evidence="2 3">
    <name type="scientific">Adineta steineri</name>
    <dbReference type="NCBI Taxonomy" id="433720"/>
    <lineage>
        <taxon>Eukaryota</taxon>
        <taxon>Metazoa</taxon>
        <taxon>Spiralia</taxon>
        <taxon>Gnathifera</taxon>
        <taxon>Rotifera</taxon>
        <taxon>Eurotatoria</taxon>
        <taxon>Bdelloidea</taxon>
        <taxon>Adinetida</taxon>
        <taxon>Adinetidae</taxon>
        <taxon>Adineta</taxon>
    </lineage>
</organism>
<sequence>MSLNYTSIGDIGLTRDNPAFWSQPTPIDCPTVRVIGLFLCVAALAGIVLNGSLIISFARHKVLRTPPNIFIIFISAVGFFASCTILPLADASSI</sequence>
<keyword evidence="1" id="KW-0472">Membrane</keyword>
<feature type="transmembrane region" description="Helical" evidence="1">
    <location>
        <begin position="69"/>
        <end position="89"/>
    </location>
</feature>
<gene>
    <name evidence="2" type="ORF">IZO911_LOCUS39298</name>
</gene>